<keyword evidence="2" id="KW-0677">Repeat</keyword>
<evidence type="ECO:0000313" key="6">
    <source>
        <dbReference type="Proteomes" id="UP001320876"/>
    </source>
</evidence>
<proteinExistence type="predicted"/>
<evidence type="ECO:0000256" key="2">
    <source>
        <dbReference type="ARBA" id="ARBA00022737"/>
    </source>
</evidence>
<dbReference type="EMBL" id="JAPDDT010000003">
    <property type="protein sequence ID" value="MCW1922756.1"/>
    <property type="molecule type" value="Genomic_DNA"/>
</dbReference>
<reference evidence="5 6" key="1">
    <citation type="submission" date="2022-10" db="EMBL/GenBank/DDBJ databases">
        <title>Luteolibacter arcticus strain CCTCC AB 2014275, whole genome shotgun sequencing project.</title>
        <authorList>
            <person name="Zhao G."/>
            <person name="Shen L."/>
        </authorList>
    </citation>
    <scope>NUCLEOTIDE SEQUENCE [LARGE SCALE GENOMIC DNA]</scope>
    <source>
        <strain evidence="5 6">CCTCC AB 2014275</strain>
    </source>
</reference>
<evidence type="ECO:0000313" key="5">
    <source>
        <dbReference type="EMBL" id="MCW1922756.1"/>
    </source>
</evidence>
<dbReference type="PANTHER" id="PTHR36220:SF1">
    <property type="entry name" value="GAMMA TUBULIN COMPLEX COMPONENT C-TERMINAL DOMAIN-CONTAINING PROTEIN"/>
    <property type="match status" value="1"/>
</dbReference>
<dbReference type="InterPro" id="IPR013517">
    <property type="entry name" value="FG-GAP"/>
</dbReference>
<dbReference type="Pfam" id="PF14312">
    <property type="entry name" value="FG-GAP_2"/>
    <property type="match status" value="6"/>
</dbReference>
<evidence type="ECO:0000256" key="4">
    <source>
        <dbReference type="SAM" id="MobiDB-lite"/>
    </source>
</evidence>
<dbReference type="Gene3D" id="2.130.10.130">
    <property type="entry name" value="Integrin alpha, N-terminal"/>
    <property type="match status" value="3"/>
</dbReference>
<dbReference type="Proteomes" id="UP001320876">
    <property type="component" value="Unassembled WGS sequence"/>
</dbReference>
<comment type="caution">
    <text evidence="5">The sequence shown here is derived from an EMBL/GenBank/DDBJ whole genome shotgun (WGS) entry which is preliminary data.</text>
</comment>
<accession>A0ABT3GGL5</accession>
<feature type="region of interest" description="Disordered" evidence="4">
    <location>
        <begin position="344"/>
        <end position="364"/>
    </location>
</feature>
<sequence length="933" mass="98157">MRISLLTTPRRLPALAFRLTTVLAFFLLGLTRSSHAVEPVAPKDLPTSDWSSIRAAYEKGRHAAYRQDDGNLIARNPSQQWQAEFDGRGFTVTPDHGEWTWGLELTGYGERAFLPPPPDLHHEGGKISCRRDESLTEWFINDTRGLEQGWTFQDRPSRPNPAEPLHLHLTTRGNLLPRVTGQGENVSFEAPDRDIALSYGGLKAWDADGKTLSVRFEQAGSKQLRIVVEDQQARYPVTIDPVAQQAYLKASNTNPGDFFGWDVDISGDTVVIGAFDEDSNATGVNGDQANNASNRAGAAYLFVRNGTQWTQQAYLKASNTSAMEQFGAAVAISGDTVVVGASGDDSSATGVNGDETNTGSSNSGAAYVFTRSNGEWTQQAYLKASNTGAGDSFGYDVAIFGDTIVVGAIQEDSMTTGVNGNQADNFAAGAGAAYVFTRSGTTWSQQAYLKASNAGADDIFGWSVAVSDNTIVVGAINEDSNAGGVNGAQTNGTGGTDSGAAYVFVRNGTDWSQQAYLKGPASATRWKLGWSVAVSGDTVVAGAINDWTGAVAVFSRSGTTWTSQGFLNPSNLETVDYFGYSVAVSGDTIVAGARYEDSISTSINGHQANNNSPNSGAAYIFTRSGTTWTQQSYLKASNTGAGDEFGARVAFSGSTIVVGANRESSNATGVNGNQSSDSALEAGAAYVFDLEAPPAPEISITTATGTELVNGGTLSFGPLVEGGITQQIFYIRGGGTADLVLSGSPAAIVTGGSEFSVSTQPVGPLTPSGFTAMALLFRPTSGGLKTAVLSIPNNDLDEGPYVFRLAGTSLSYSFDTDGDGMNDASELNMAALGFNWQTSQVSLVNTFKTNANGAGYYSLNQVQELHAGTPLISKNPATGKFTLSMDWKKSTDLVDFVDFPAPAGSGVSISPAGDIEFEFSAPDPAAFFRLEID</sequence>
<dbReference type="SMART" id="SM00191">
    <property type="entry name" value="Int_alpha"/>
    <property type="match status" value="5"/>
</dbReference>
<gene>
    <name evidence="5" type="ORF">OKA05_09345</name>
</gene>
<protein>
    <recommendedName>
        <fullName evidence="7">FG-GAP repeat-containing protein</fullName>
    </recommendedName>
</protein>
<organism evidence="5 6">
    <name type="scientific">Luteolibacter arcticus</name>
    <dbReference type="NCBI Taxonomy" id="1581411"/>
    <lineage>
        <taxon>Bacteria</taxon>
        <taxon>Pseudomonadati</taxon>
        <taxon>Verrucomicrobiota</taxon>
        <taxon>Verrucomicrobiia</taxon>
        <taxon>Verrucomicrobiales</taxon>
        <taxon>Verrucomicrobiaceae</taxon>
        <taxon>Luteolibacter</taxon>
    </lineage>
</organism>
<dbReference type="PANTHER" id="PTHR36220">
    <property type="entry name" value="UNNAMED PRODUCT"/>
    <property type="match status" value="1"/>
</dbReference>
<evidence type="ECO:0000256" key="1">
    <source>
        <dbReference type="ARBA" id="ARBA00022729"/>
    </source>
</evidence>
<name>A0ABT3GGL5_9BACT</name>
<dbReference type="InterPro" id="IPR028994">
    <property type="entry name" value="Integrin_alpha_N"/>
</dbReference>
<evidence type="ECO:0000256" key="3">
    <source>
        <dbReference type="ARBA" id="ARBA00023180"/>
    </source>
</evidence>
<keyword evidence="6" id="KW-1185">Reference proteome</keyword>
<keyword evidence="1" id="KW-0732">Signal</keyword>
<keyword evidence="3" id="KW-0325">Glycoprotein</keyword>
<evidence type="ECO:0008006" key="7">
    <source>
        <dbReference type="Google" id="ProtNLM"/>
    </source>
</evidence>
<dbReference type="InterPro" id="IPR013519">
    <property type="entry name" value="Int_alpha_beta-p"/>
</dbReference>